<keyword evidence="1" id="KW-0812">Transmembrane</keyword>
<dbReference type="AlphaFoldDB" id="A0A0A9B8J4"/>
<evidence type="ECO:0000313" key="2">
    <source>
        <dbReference type="EMBL" id="JAD59621.1"/>
    </source>
</evidence>
<feature type="transmembrane region" description="Helical" evidence="1">
    <location>
        <begin position="12"/>
        <end position="29"/>
    </location>
</feature>
<dbReference type="EMBL" id="GBRH01238274">
    <property type="protein sequence ID" value="JAD59621.1"/>
    <property type="molecule type" value="Transcribed_RNA"/>
</dbReference>
<accession>A0A0A9B8J4</accession>
<reference evidence="2" key="1">
    <citation type="submission" date="2014-09" db="EMBL/GenBank/DDBJ databases">
        <authorList>
            <person name="Magalhaes I.L.F."/>
            <person name="Oliveira U."/>
            <person name="Santos F.R."/>
            <person name="Vidigal T.H.D.A."/>
            <person name="Brescovit A.D."/>
            <person name="Santos A.J."/>
        </authorList>
    </citation>
    <scope>NUCLEOTIDE SEQUENCE</scope>
    <source>
        <tissue evidence="2">Shoot tissue taken approximately 20 cm above the soil surface</tissue>
    </source>
</reference>
<reference evidence="2" key="2">
    <citation type="journal article" date="2015" name="Data Brief">
        <title>Shoot transcriptome of the giant reed, Arundo donax.</title>
        <authorList>
            <person name="Barrero R.A."/>
            <person name="Guerrero F.D."/>
            <person name="Moolhuijzen P."/>
            <person name="Goolsby J.A."/>
            <person name="Tidwell J."/>
            <person name="Bellgard S.E."/>
            <person name="Bellgard M.I."/>
        </authorList>
    </citation>
    <scope>NUCLEOTIDE SEQUENCE</scope>
    <source>
        <tissue evidence="2">Shoot tissue taken approximately 20 cm above the soil surface</tissue>
    </source>
</reference>
<protein>
    <submittedName>
        <fullName evidence="2">Uncharacterized protein</fullName>
    </submittedName>
</protein>
<proteinExistence type="predicted"/>
<evidence type="ECO:0000256" key="1">
    <source>
        <dbReference type="SAM" id="Phobius"/>
    </source>
</evidence>
<keyword evidence="1" id="KW-1133">Transmembrane helix</keyword>
<name>A0A0A9B8J4_ARUDO</name>
<organism evidence="2">
    <name type="scientific">Arundo donax</name>
    <name type="common">Giant reed</name>
    <name type="synonym">Donax arundinaceus</name>
    <dbReference type="NCBI Taxonomy" id="35708"/>
    <lineage>
        <taxon>Eukaryota</taxon>
        <taxon>Viridiplantae</taxon>
        <taxon>Streptophyta</taxon>
        <taxon>Embryophyta</taxon>
        <taxon>Tracheophyta</taxon>
        <taxon>Spermatophyta</taxon>
        <taxon>Magnoliopsida</taxon>
        <taxon>Liliopsida</taxon>
        <taxon>Poales</taxon>
        <taxon>Poaceae</taxon>
        <taxon>PACMAD clade</taxon>
        <taxon>Arundinoideae</taxon>
        <taxon>Arundineae</taxon>
        <taxon>Arundo</taxon>
    </lineage>
</organism>
<keyword evidence="1" id="KW-0472">Membrane</keyword>
<sequence>MSVQPHRLEEALLLTLLFFVKELLVLLMFQPSSQVSSKISCRCAKST</sequence>